<evidence type="ECO:0000313" key="3">
    <source>
        <dbReference type="Proteomes" id="UP000218615"/>
    </source>
</evidence>
<dbReference type="AlphaFoldDB" id="A0A284VIP1"/>
<accession>A0A284VIP1</accession>
<name>A0A284VIP1_9EURY</name>
<sequence>MQMMDGMFGSAVEWPIYTLIIVVVILGLISVYLSYMILTELKEMRLAFERVEKLLKSVE</sequence>
<protein>
    <submittedName>
        <fullName evidence="2">Uncharacterized protein</fullName>
    </submittedName>
</protein>
<dbReference type="RefSeq" id="WP_096203554.1">
    <property type="nucleotide sequence ID" value="NZ_FZMP01000010.1"/>
</dbReference>
<keyword evidence="1" id="KW-0472">Membrane</keyword>
<dbReference type="EMBL" id="FZMP01000010">
    <property type="protein sequence ID" value="SNQ59134.1"/>
    <property type="molecule type" value="Genomic_DNA"/>
</dbReference>
<keyword evidence="3" id="KW-1185">Reference proteome</keyword>
<reference evidence="3" key="1">
    <citation type="submission" date="2017-06" db="EMBL/GenBank/DDBJ databases">
        <authorList>
            <person name="Cremers G."/>
        </authorList>
    </citation>
    <scope>NUCLEOTIDE SEQUENCE [LARGE SCALE GENOMIC DNA]</scope>
</reference>
<proteinExistence type="predicted"/>
<dbReference type="Proteomes" id="UP000218615">
    <property type="component" value="Unassembled WGS sequence"/>
</dbReference>
<keyword evidence="1" id="KW-1133">Transmembrane helix</keyword>
<gene>
    <name evidence="2" type="ORF">MNV_1070024</name>
</gene>
<evidence type="ECO:0000313" key="2">
    <source>
        <dbReference type="EMBL" id="SNQ59134.1"/>
    </source>
</evidence>
<feature type="transmembrane region" description="Helical" evidence="1">
    <location>
        <begin position="14"/>
        <end position="38"/>
    </location>
</feature>
<organism evidence="2 3">
    <name type="scientific">Candidatus Methanoperedens nitratireducens</name>
    <dbReference type="NCBI Taxonomy" id="1392998"/>
    <lineage>
        <taxon>Archaea</taxon>
        <taxon>Methanobacteriati</taxon>
        <taxon>Methanobacteriota</taxon>
        <taxon>Stenosarchaea group</taxon>
        <taxon>Methanomicrobia</taxon>
        <taxon>Methanosarcinales</taxon>
        <taxon>ANME-2 cluster</taxon>
        <taxon>Candidatus Methanoperedentaceae</taxon>
        <taxon>Candidatus Methanoperedens</taxon>
    </lineage>
</organism>
<keyword evidence="1" id="KW-0812">Transmembrane</keyword>
<evidence type="ECO:0000256" key="1">
    <source>
        <dbReference type="SAM" id="Phobius"/>
    </source>
</evidence>